<proteinExistence type="predicted"/>
<reference evidence="2 3" key="1">
    <citation type="submission" date="2021-01" db="EMBL/GenBank/DDBJ databases">
        <title>Isolation and description of Catonella massiliensis sp. nov., a novel Catonella species, isolated from a stable periodontitis subject.</title>
        <authorList>
            <person name="Antezack A."/>
            <person name="Boxberger M."/>
            <person name="La Scola B."/>
            <person name="Monnet-Corti V."/>
        </authorList>
    </citation>
    <scope>NUCLEOTIDE SEQUENCE [LARGE SCALE GENOMIC DNA]</scope>
    <source>
        <strain evidence="2 3">Marseille-Q4567</strain>
    </source>
</reference>
<dbReference type="InterPro" id="IPR046716">
    <property type="entry name" value="DUF6608"/>
</dbReference>
<feature type="transmembrane region" description="Helical" evidence="1">
    <location>
        <begin position="75"/>
        <end position="95"/>
    </location>
</feature>
<keyword evidence="1" id="KW-1133">Transmembrane helix</keyword>
<accession>A0ABS1J377</accession>
<organism evidence="2 3">
    <name type="scientific">Catonella massiliensis</name>
    <dbReference type="NCBI Taxonomy" id="2799636"/>
    <lineage>
        <taxon>Bacteria</taxon>
        <taxon>Bacillati</taxon>
        <taxon>Bacillota</taxon>
        <taxon>Clostridia</taxon>
        <taxon>Lachnospirales</taxon>
        <taxon>Lachnospiraceae</taxon>
        <taxon>Catonella</taxon>
    </lineage>
</organism>
<gene>
    <name evidence="2" type="ORF">JJN12_12440</name>
</gene>
<feature type="transmembrane region" description="Helical" evidence="1">
    <location>
        <begin position="46"/>
        <end position="63"/>
    </location>
</feature>
<evidence type="ECO:0000313" key="2">
    <source>
        <dbReference type="EMBL" id="MBK5898582.1"/>
    </source>
</evidence>
<keyword evidence="1" id="KW-0472">Membrane</keyword>
<name>A0ABS1J377_9FIRM</name>
<dbReference type="RefSeq" id="WP_208429990.1">
    <property type="nucleotide sequence ID" value="NZ_JAEPRJ010000001.1"/>
</dbReference>
<evidence type="ECO:0000256" key="1">
    <source>
        <dbReference type="SAM" id="Phobius"/>
    </source>
</evidence>
<sequence length="136" mass="15932">MKSIWNSWLKQAVFLYSALYTFATISNSVLYLLNGYYEDPNGNWHELDRAIIVFIITLAYILVKTLKLRNYWLKALVVYVPTLLLVFVYIWVTGIREPLAANAYRDIFINYTIGYTAASVVGWFKTFIKRKNIENN</sequence>
<dbReference type="EMBL" id="JAEPRJ010000001">
    <property type="protein sequence ID" value="MBK5898582.1"/>
    <property type="molecule type" value="Genomic_DNA"/>
</dbReference>
<feature type="transmembrane region" description="Helical" evidence="1">
    <location>
        <begin position="12"/>
        <end position="34"/>
    </location>
</feature>
<dbReference type="Pfam" id="PF20312">
    <property type="entry name" value="DUF6608"/>
    <property type="match status" value="1"/>
</dbReference>
<evidence type="ECO:0000313" key="3">
    <source>
        <dbReference type="Proteomes" id="UP000604730"/>
    </source>
</evidence>
<comment type="caution">
    <text evidence="2">The sequence shown here is derived from an EMBL/GenBank/DDBJ whole genome shotgun (WGS) entry which is preliminary data.</text>
</comment>
<keyword evidence="1" id="KW-0812">Transmembrane</keyword>
<keyword evidence="3" id="KW-1185">Reference proteome</keyword>
<dbReference type="Proteomes" id="UP000604730">
    <property type="component" value="Unassembled WGS sequence"/>
</dbReference>
<protein>
    <submittedName>
        <fullName evidence="2">Uncharacterized protein</fullName>
    </submittedName>
</protein>
<feature type="transmembrane region" description="Helical" evidence="1">
    <location>
        <begin position="107"/>
        <end position="128"/>
    </location>
</feature>